<proteinExistence type="predicted"/>
<evidence type="ECO:0000313" key="1">
    <source>
        <dbReference type="EMBL" id="CCO44287.1"/>
    </source>
</evidence>
<accession>A0AAV2VHY9</accession>
<evidence type="ECO:0000313" key="2">
    <source>
        <dbReference type="Proteomes" id="UP000018211"/>
    </source>
</evidence>
<dbReference type="Proteomes" id="UP000018211">
    <property type="component" value="Unassembled WGS sequence"/>
</dbReference>
<name>A0AAV2VHY9_9VIBR</name>
<dbReference type="AlphaFoldDB" id="A0AAV2VHY9"/>
<reference evidence="1 2" key="1">
    <citation type="journal article" date="2013" name="ISME J.">
        <title>Comparative genomics of pathogenic lineages of Vibrio nigripulchritudo identifies virulence-associated traits.</title>
        <authorList>
            <person name="Goudenege D."/>
            <person name="Labreuche Y."/>
            <person name="Krin E."/>
            <person name="Ansquer D."/>
            <person name="Mangenot S."/>
            <person name="Calteau A."/>
            <person name="Medigue C."/>
            <person name="Mazel D."/>
            <person name="Polz M.F."/>
            <person name="Le Roux F."/>
        </authorList>
    </citation>
    <scope>NUCLEOTIDE SEQUENCE [LARGE SCALE GENOMIC DNA]</scope>
    <source>
        <strain evidence="1 2">SOn1</strain>
    </source>
</reference>
<organism evidence="1 2">
    <name type="scientific">Vibrio nigripulchritudo SOn1</name>
    <dbReference type="NCBI Taxonomy" id="1238450"/>
    <lineage>
        <taxon>Bacteria</taxon>
        <taxon>Pseudomonadati</taxon>
        <taxon>Pseudomonadota</taxon>
        <taxon>Gammaproteobacteria</taxon>
        <taxon>Vibrionales</taxon>
        <taxon>Vibrionaceae</taxon>
        <taxon>Vibrio</taxon>
    </lineage>
</organism>
<sequence>MTLKKYGELEPEVQRNVTTDWEPPNIPEIFTSAIVTLMSSGNVTLDFTSARTQEGDMLRYSNACGKPQCMWPWVSGYSPTKEDWKSIGFEVVIGRDSAYLTDQMYHFESWIGKSSTKNQ</sequence>
<comment type="caution">
    <text evidence="1">The sequence shown here is derived from an EMBL/GenBank/DDBJ whole genome shotgun (WGS) entry which is preliminary data.</text>
</comment>
<protein>
    <submittedName>
        <fullName evidence="1">Uncharacterized protein</fullName>
    </submittedName>
</protein>
<dbReference type="RefSeq" id="WP_022610209.1">
    <property type="nucleotide sequence ID" value="NZ_LK391965.1"/>
</dbReference>
<dbReference type="EMBL" id="CAOF01000011">
    <property type="protein sequence ID" value="CCO44287.1"/>
    <property type="molecule type" value="Genomic_DNA"/>
</dbReference>
<gene>
    <name evidence="1" type="ORF">VIBNISOn1_1080004</name>
</gene>